<dbReference type="PANTHER" id="PTHR23176:SF128">
    <property type="entry name" value="RHO GTPASE-ACTIVATING PROTEIN RGD1"/>
    <property type="match status" value="1"/>
</dbReference>
<dbReference type="Gene3D" id="1.10.555.10">
    <property type="entry name" value="Rho GTPase activation protein"/>
    <property type="match status" value="1"/>
</dbReference>
<feature type="compositionally biased region" description="Polar residues" evidence="2">
    <location>
        <begin position="136"/>
        <end position="150"/>
    </location>
</feature>
<accession>A0AAF0EK59</accession>
<feature type="compositionally biased region" description="Basic and acidic residues" evidence="2">
    <location>
        <begin position="49"/>
        <end position="62"/>
    </location>
</feature>
<feature type="compositionally biased region" description="Polar residues" evidence="2">
    <location>
        <begin position="494"/>
        <end position="508"/>
    </location>
</feature>
<dbReference type="SUPFAM" id="SSF48350">
    <property type="entry name" value="GTPase activation domain, GAP"/>
    <property type="match status" value="1"/>
</dbReference>
<sequence length="801" mass="87055">MSINSDVFSRVHGALHCQDCLQASASFLPPYARSATAPSSPTQSLTGAPEREFESFDSHEKLASPLLDSNESSHARHKRSHTVTGAVPDALRAPEKEVSDPPPEQDTQDAMEERSSPSAALMDAPELTSEDAAQSAEGSSVVSSIPTQEQTHTDADAARYAESHQRLSDVIHAEILQAYSSMTPSSETPMQKKNRSASSTLQDLWNRPGSVSESEILKNLSLYDSEFEALIATPDFARHHERGWSLRSGSVLSTSLPGNSDEVSPVLDSDSVQTGQAPDWSSAGREAAKAQILDEITQLEIQRHVALAELLGVQSINEHMPAHNTSVHARVDKALESLRIHLDTVKAEYRKELESLSMMQQSVRQELKPMLQVRSTLMHESQKLAQHVDELTAQVAKLETRVHNAAASSQQLDSGYEQPMSSSPPPPPSFVSATASGPVSQVSSKTSSTSPLSTQDPFSLSDKAVPALVPPVMPPQTVSSPALSLQPADISSLSLSQTSPIPSASRLEQSLPPLPPPRKFRWIKPKLLTPELAALGETLLLPAHELARPKPVSTFSPPVPPKDAASVMRTQEPGSSPLCSFRRFPISAAPGQRHQRMPSIPNCVPSPLGTSMIGRPLREQVQLEGGTLVPRLVDWCILAVETNGLQDEGLYRKSGSTYGQRQLVQLFDSGKAFDLCDANVFNDMAIITSVLKSYLRKLPEPLIPSDMHVQFMELGERLAQSPTAVASMQALLEGLSPVHLATLERVCLHLKVVHQHQLQTRMNARNLGLVFGPTLMRAPEPALELLETPRYARIVECTLAF</sequence>
<proteinExistence type="predicted"/>
<name>A0AAF0EK59_9BASI</name>
<dbReference type="PROSITE" id="PS50238">
    <property type="entry name" value="RHOGAP"/>
    <property type="match status" value="1"/>
</dbReference>
<evidence type="ECO:0000313" key="4">
    <source>
        <dbReference type="EMBL" id="WFD25863.1"/>
    </source>
</evidence>
<feature type="compositionally biased region" description="Low complexity" evidence="2">
    <location>
        <begin position="436"/>
        <end position="455"/>
    </location>
</feature>
<dbReference type="CDD" id="cd00159">
    <property type="entry name" value="RhoGAP"/>
    <property type="match status" value="1"/>
</dbReference>
<feature type="compositionally biased region" description="Polar residues" evidence="2">
    <location>
        <begin position="36"/>
        <end position="46"/>
    </location>
</feature>
<organism evidence="4 5">
    <name type="scientific">Malassezia nana</name>
    <dbReference type="NCBI Taxonomy" id="180528"/>
    <lineage>
        <taxon>Eukaryota</taxon>
        <taxon>Fungi</taxon>
        <taxon>Dikarya</taxon>
        <taxon>Basidiomycota</taxon>
        <taxon>Ustilaginomycotina</taxon>
        <taxon>Malasseziomycetes</taxon>
        <taxon>Malasseziales</taxon>
        <taxon>Malasseziaceae</taxon>
        <taxon>Malassezia</taxon>
    </lineage>
</organism>
<dbReference type="InterPro" id="IPR050729">
    <property type="entry name" value="Rho-GAP"/>
</dbReference>
<evidence type="ECO:0000256" key="2">
    <source>
        <dbReference type="SAM" id="MobiDB-lite"/>
    </source>
</evidence>
<feature type="region of interest" description="Disordered" evidence="2">
    <location>
        <begin position="404"/>
        <end position="459"/>
    </location>
</feature>
<dbReference type="InterPro" id="IPR000198">
    <property type="entry name" value="RhoGAP_dom"/>
</dbReference>
<feature type="region of interest" description="Disordered" evidence="2">
    <location>
        <begin position="181"/>
        <end position="206"/>
    </location>
</feature>
<dbReference type="Proteomes" id="UP001213623">
    <property type="component" value="Chromosome 2"/>
</dbReference>
<gene>
    <name evidence="4" type="primary">RGA2</name>
    <name evidence="4" type="ORF">MNAN1_000830</name>
</gene>
<dbReference type="GO" id="GO:0005096">
    <property type="term" value="F:GTPase activator activity"/>
    <property type="evidence" value="ECO:0007669"/>
    <property type="project" value="UniProtKB-KW"/>
</dbReference>
<feature type="region of interest" description="Disordered" evidence="2">
    <location>
        <begin position="550"/>
        <end position="574"/>
    </location>
</feature>
<dbReference type="PANTHER" id="PTHR23176">
    <property type="entry name" value="RHO/RAC/CDC GTPASE-ACTIVATING PROTEIN"/>
    <property type="match status" value="1"/>
</dbReference>
<feature type="region of interest" description="Disordered" evidence="2">
    <location>
        <begin position="494"/>
        <end position="515"/>
    </location>
</feature>
<feature type="region of interest" description="Disordered" evidence="2">
    <location>
        <begin position="255"/>
        <end position="281"/>
    </location>
</feature>
<keyword evidence="1" id="KW-0343">GTPase activation</keyword>
<keyword evidence="5" id="KW-1185">Reference proteome</keyword>
<dbReference type="SMART" id="SM00324">
    <property type="entry name" value="RhoGAP"/>
    <property type="match status" value="1"/>
</dbReference>
<evidence type="ECO:0000256" key="1">
    <source>
        <dbReference type="ARBA" id="ARBA00022468"/>
    </source>
</evidence>
<dbReference type="EMBL" id="CP119893">
    <property type="protein sequence ID" value="WFD25863.1"/>
    <property type="molecule type" value="Genomic_DNA"/>
</dbReference>
<dbReference type="AlphaFoldDB" id="A0AAF0EK59"/>
<evidence type="ECO:0000313" key="5">
    <source>
        <dbReference type="Proteomes" id="UP001213623"/>
    </source>
</evidence>
<protein>
    <submittedName>
        <fullName evidence="4">Rho-type gtpase-activating protein</fullName>
    </submittedName>
</protein>
<reference evidence="4" key="1">
    <citation type="submission" date="2023-03" db="EMBL/GenBank/DDBJ databases">
        <title>Mating type loci evolution in Malassezia.</title>
        <authorList>
            <person name="Coelho M.A."/>
        </authorList>
    </citation>
    <scope>NUCLEOTIDE SEQUENCE</scope>
    <source>
        <strain evidence="4">CBS 9557</strain>
    </source>
</reference>
<dbReference type="GO" id="GO:0005737">
    <property type="term" value="C:cytoplasm"/>
    <property type="evidence" value="ECO:0007669"/>
    <property type="project" value="TreeGrafter"/>
</dbReference>
<dbReference type="InterPro" id="IPR008936">
    <property type="entry name" value="Rho_GTPase_activation_prot"/>
</dbReference>
<feature type="domain" description="Rho-GAP" evidence="3">
    <location>
        <begin position="615"/>
        <end position="801"/>
    </location>
</feature>
<evidence type="ECO:0000259" key="3">
    <source>
        <dbReference type="PROSITE" id="PS50238"/>
    </source>
</evidence>
<dbReference type="Pfam" id="PF00620">
    <property type="entry name" value="RhoGAP"/>
    <property type="match status" value="1"/>
</dbReference>
<dbReference type="GO" id="GO:0007165">
    <property type="term" value="P:signal transduction"/>
    <property type="evidence" value="ECO:0007669"/>
    <property type="project" value="InterPro"/>
</dbReference>
<feature type="region of interest" description="Disordered" evidence="2">
    <location>
        <begin position="32"/>
        <end position="156"/>
    </location>
</feature>